<organism evidence="3 4">
    <name type="scientific">Steinernema hermaphroditum</name>
    <dbReference type="NCBI Taxonomy" id="289476"/>
    <lineage>
        <taxon>Eukaryota</taxon>
        <taxon>Metazoa</taxon>
        <taxon>Ecdysozoa</taxon>
        <taxon>Nematoda</taxon>
        <taxon>Chromadorea</taxon>
        <taxon>Rhabditida</taxon>
        <taxon>Tylenchina</taxon>
        <taxon>Panagrolaimomorpha</taxon>
        <taxon>Strongyloidoidea</taxon>
        <taxon>Steinernematidae</taxon>
        <taxon>Steinernema</taxon>
    </lineage>
</organism>
<comment type="caution">
    <text evidence="3">The sequence shown here is derived from an EMBL/GenBank/DDBJ whole genome shotgun (WGS) entry which is preliminary data.</text>
</comment>
<evidence type="ECO:0000256" key="2">
    <source>
        <dbReference type="SAM" id="MobiDB-lite"/>
    </source>
</evidence>
<dbReference type="AlphaFoldDB" id="A0AA39MAX9"/>
<accession>A0AA39MAX9</accession>
<evidence type="ECO:0000313" key="3">
    <source>
        <dbReference type="EMBL" id="KAK0427517.1"/>
    </source>
</evidence>
<sequence length="140" mass="16546">MISRDELTAFLEELIKYKIDYPKAAEKKSLIEDVRSAVLDLQRENKELKESFNELTRKRSAMKDSIEEVQRQISTVEGALKKAESSHENIDHAVQSLRSYSEQYNKLKLRELEELKQRFHDKMGDETEDREKDENVNRTN</sequence>
<keyword evidence="1" id="KW-0175">Coiled coil</keyword>
<keyword evidence="4" id="KW-1185">Reference proteome</keyword>
<proteinExistence type="predicted"/>
<feature type="coiled-coil region" evidence="1">
    <location>
        <begin position="31"/>
        <end position="86"/>
    </location>
</feature>
<gene>
    <name evidence="3" type="ORF">QR680_010271</name>
</gene>
<name>A0AA39MAX9_9BILA</name>
<dbReference type="EMBL" id="JAUCMV010000001">
    <property type="protein sequence ID" value="KAK0427517.1"/>
    <property type="molecule type" value="Genomic_DNA"/>
</dbReference>
<dbReference type="Gene3D" id="1.10.287.950">
    <property type="entry name" value="Methyl-accepting chemotaxis protein"/>
    <property type="match status" value="1"/>
</dbReference>
<evidence type="ECO:0000256" key="1">
    <source>
        <dbReference type="SAM" id="Coils"/>
    </source>
</evidence>
<evidence type="ECO:0000313" key="4">
    <source>
        <dbReference type="Proteomes" id="UP001175271"/>
    </source>
</evidence>
<reference evidence="3" key="1">
    <citation type="submission" date="2023-06" db="EMBL/GenBank/DDBJ databases">
        <title>Genomic analysis of the entomopathogenic nematode Steinernema hermaphroditum.</title>
        <authorList>
            <person name="Schwarz E.M."/>
            <person name="Heppert J.K."/>
            <person name="Baniya A."/>
            <person name="Schwartz H.T."/>
            <person name="Tan C.-H."/>
            <person name="Antoshechkin I."/>
            <person name="Sternberg P.W."/>
            <person name="Goodrich-Blair H."/>
            <person name="Dillman A.R."/>
        </authorList>
    </citation>
    <scope>NUCLEOTIDE SEQUENCE</scope>
    <source>
        <strain evidence="3">PS9179</strain>
        <tissue evidence="3">Whole animal</tissue>
    </source>
</reference>
<dbReference type="Proteomes" id="UP001175271">
    <property type="component" value="Unassembled WGS sequence"/>
</dbReference>
<feature type="region of interest" description="Disordered" evidence="2">
    <location>
        <begin position="118"/>
        <end position="140"/>
    </location>
</feature>
<protein>
    <submittedName>
        <fullName evidence="3">Uncharacterized protein</fullName>
    </submittedName>
</protein>